<protein>
    <recommendedName>
        <fullName evidence="1">PhnA protein N-terminal proteobacterial domain-containing protein</fullName>
    </recommendedName>
</protein>
<feature type="domain" description="PhnA protein N-terminal proteobacterial" evidence="1">
    <location>
        <begin position="21"/>
        <end position="69"/>
    </location>
</feature>
<sequence length="134" mass="15340">MAKGYDQHKERMETLNYFGKDLARRAKSKCELTGESNTPLVIYEVPPVPKDPDFERCLMISEKAAAQINNPKTLVPDDWRYLRELIWSEQELVQIMACRILSYIAQSEPWAQSVLDDAYLDDSITDAAMANPIT</sequence>
<reference evidence="2 3" key="1">
    <citation type="submission" date="2024-02" db="EMBL/GenBank/DDBJ databases">
        <title>Rubritalea halochordaticola NBRC 107102.</title>
        <authorList>
            <person name="Ichikawa N."/>
            <person name="Katano-Makiyama Y."/>
            <person name="Hidaka K."/>
        </authorList>
    </citation>
    <scope>NUCLEOTIDE SEQUENCE [LARGE SCALE GENOMIC DNA]</scope>
    <source>
        <strain evidence="2 3">NBRC 107102</strain>
    </source>
</reference>
<gene>
    <name evidence="2" type="ORF">Rhal01_00473</name>
</gene>
<dbReference type="InterPro" id="IPR013991">
    <property type="entry name" value="PhnaA_N_proteobac"/>
</dbReference>
<evidence type="ECO:0000313" key="3">
    <source>
        <dbReference type="Proteomes" id="UP001424741"/>
    </source>
</evidence>
<dbReference type="Proteomes" id="UP001424741">
    <property type="component" value="Unassembled WGS sequence"/>
</dbReference>
<proteinExistence type="predicted"/>
<keyword evidence="3" id="KW-1185">Reference proteome</keyword>
<evidence type="ECO:0000313" key="2">
    <source>
        <dbReference type="EMBL" id="GAA5494313.1"/>
    </source>
</evidence>
<accession>A0ABP9UV31</accession>
<dbReference type="EMBL" id="BAABRL010000001">
    <property type="protein sequence ID" value="GAA5494313.1"/>
    <property type="molecule type" value="Genomic_DNA"/>
</dbReference>
<dbReference type="SMART" id="SM00782">
    <property type="entry name" value="PhnA_Zn_Ribbon"/>
    <property type="match status" value="1"/>
</dbReference>
<comment type="caution">
    <text evidence="2">The sequence shown here is derived from an EMBL/GenBank/DDBJ whole genome shotgun (WGS) entry which is preliminary data.</text>
</comment>
<organism evidence="2 3">
    <name type="scientific">Rubritalea halochordaticola</name>
    <dbReference type="NCBI Taxonomy" id="714537"/>
    <lineage>
        <taxon>Bacteria</taxon>
        <taxon>Pseudomonadati</taxon>
        <taxon>Verrucomicrobiota</taxon>
        <taxon>Verrucomicrobiia</taxon>
        <taxon>Verrucomicrobiales</taxon>
        <taxon>Rubritaleaceae</taxon>
        <taxon>Rubritalea</taxon>
    </lineage>
</organism>
<evidence type="ECO:0000259" key="1">
    <source>
        <dbReference type="SMART" id="SM00782"/>
    </source>
</evidence>
<dbReference type="RefSeq" id="WP_346187297.1">
    <property type="nucleotide sequence ID" value="NZ_BAABRL010000001.1"/>
</dbReference>
<name>A0ABP9UV31_9BACT</name>